<name>A0A1Y3GCS7_9PROT</name>
<feature type="domain" description="Nudix hydrolase" evidence="4">
    <location>
        <begin position="9"/>
        <end position="143"/>
    </location>
</feature>
<dbReference type="PRINTS" id="PR00502">
    <property type="entry name" value="NUDIXFAMILY"/>
</dbReference>
<accession>A0A1Y3GCS7</accession>
<evidence type="ECO:0000256" key="2">
    <source>
        <dbReference type="ARBA" id="ARBA00022801"/>
    </source>
</evidence>
<comment type="cofactor">
    <cofactor evidence="1">
        <name>Mg(2+)</name>
        <dbReference type="ChEBI" id="CHEBI:18420"/>
    </cofactor>
</comment>
<comment type="caution">
    <text evidence="5">The sequence shown here is derived from an EMBL/GenBank/DDBJ whole genome shotgun (WGS) entry which is preliminary data.</text>
</comment>
<dbReference type="InterPro" id="IPR000086">
    <property type="entry name" value="NUDIX_hydrolase_dom"/>
</dbReference>
<gene>
    <name evidence="5" type="ORF">HK23_13525</name>
</gene>
<dbReference type="EMBL" id="JOPG01000008">
    <property type="protein sequence ID" value="OUJ06697.1"/>
    <property type="molecule type" value="Genomic_DNA"/>
</dbReference>
<protein>
    <submittedName>
        <fullName evidence="5">Hydrolase</fullName>
    </submittedName>
</protein>
<dbReference type="OrthoDB" id="9761969at2"/>
<dbReference type="PANTHER" id="PTHR43736:SF1">
    <property type="entry name" value="DIHYDRONEOPTERIN TRIPHOSPHATE DIPHOSPHATASE"/>
    <property type="match status" value="1"/>
</dbReference>
<dbReference type="InterPro" id="IPR015797">
    <property type="entry name" value="NUDIX_hydrolase-like_dom_sf"/>
</dbReference>
<keyword evidence="2 3" id="KW-0378">Hydrolase</keyword>
<dbReference type="InterPro" id="IPR020084">
    <property type="entry name" value="NUDIX_hydrolase_CS"/>
</dbReference>
<dbReference type="CDD" id="cd04673">
    <property type="entry name" value="NUDIX_ADPRase"/>
    <property type="match status" value="1"/>
</dbReference>
<dbReference type="Gene3D" id="3.90.79.10">
    <property type="entry name" value="Nucleoside Triphosphate Pyrophosphohydrolase"/>
    <property type="match status" value="1"/>
</dbReference>
<proteinExistence type="inferred from homology"/>
<dbReference type="RefSeq" id="WP_086653028.1">
    <property type="nucleotide sequence ID" value="NZ_JOPG01000008.1"/>
</dbReference>
<dbReference type="InterPro" id="IPR020476">
    <property type="entry name" value="Nudix_hydrolase"/>
</dbReference>
<evidence type="ECO:0000259" key="4">
    <source>
        <dbReference type="PROSITE" id="PS51462"/>
    </source>
</evidence>
<dbReference type="Pfam" id="PF00293">
    <property type="entry name" value="NUDIX"/>
    <property type="match status" value="1"/>
</dbReference>
<dbReference type="SUPFAM" id="SSF55811">
    <property type="entry name" value="Nudix"/>
    <property type="match status" value="1"/>
</dbReference>
<dbReference type="GO" id="GO:0016787">
    <property type="term" value="F:hydrolase activity"/>
    <property type="evidence" value="ECO:0007669"/>
    <property type="project" value="UniProtKB-KW"/>
</dbReference>
<comment type="similarity">
    <text evidence="3">Belongs to the Nudix hydrolase family.</text>
</comment>
<dbReference type="PROSITE" id="PS51462">
    <property type="entry name" value="NUDIX"/>
    <property type="match status" value="1"/>
</dbReference>
<dbReference type="PANTHER" id="PTHR43736">
    <property type="entry name" value="ADP-RIBOSE PYROPHOSPHATASE"/>
    <property type="match status" value="1"/>
</dbReference>
<reference evidence="6" key="1">
    <citation type="submission" date="2014-06" db="EMBL/GenBank/DDBJ databases">
        <authorList>
            <person name="Winans N.J."/>
            <person name="Newell P.D."/>
            <person name="Douglas A.E."/>
        </authorList>
    </citation>
    <scope>NUCLEOTIDE SEQUENCE [LARGE SCALE GENOMIC DNA]</scope>
    <source>
        <strain evidence="6">DsW_057</strain>
    </source>
</reference>
<dbReference type="AlphaFoldDB" id="A0A1Y3GCS7"/>
<dbReference type="PROSITE" id="PS00893">
    <property type="entry name" value="NUDIX_BOX"/>
    <property type="match status" value="1"/>
</dbReference>
<dbReference type="Proteomes" id="UP000242683">
    <property type="component" value="Unassembled WGS sequence"/>
</dbReference>
<evidence type="ECO:0000256" key="3">
    <source>
        <dbReference type="RuleBase" id="RU003476"/>
    </source>
</evidence>
<sequence length="152" mass="16622">MTSANPSFMPRVGVLALVRHGQNVLLVRRANPPDAGLWGFPGGRVEAGETLFQAAERELQEETGLTAQALQTVDVFDSLHHTPDGTLAFHYVIIAILCEEATPHPTEPHASDDALEARWFSYNEVSSLGPKACARLFELTQKIIPAPQTQNH</sequence>
<organism evidence="5 6">
    <name type="scientific">Acetobacter malorum</name>
    <dbReference type="NCBI Taxonomy" id="178901"/>
    <lineage>
        <taxon>Bacteria</taxon>
        <taxon>Pseudomonadati</taxon>
        <taxon>Pseudomonadota</taxon>
        <taxon>Alphaproteobacteria</taxon>
        <taxon>Acetobacterales</taxon>
        <taxon>Acetobacteraceae</taxon>
        <taxon>Acetobacter</taxon>
    </lineage>
</organism>
<evidence type="ECO:0000313" key="6">
    <source>
        <dbReference type="Proteomes" id="UP000242683"/>
    </source>
</evidence>
<evidence type="ECO:0000313" key="5">
    <source>
        <dbReference type="EMBL" id="OUJ06697.1"/>
    </source>
</evidence>
<evidence type="ECO:0000256" key="1">
    <source>
        <dbReference type="ARBA" id="ARBA00001946"/>
    </source>
</evidence>